<dbReference type="EMBL" id="CP024201">
    <property type="protein sequence ID" value="ATQ43639.1"/>
    <property type="molecule type" value="Genomic_DNA"/>
</dbReference>
<dbReference type="PROSITE" id="PS51318">
    <property type="entry name" value="TAT"/>
    <property type="match status" value="1"/>
</dbReference>
<evidence type="ECO:0000256" key="1">
    <source>
        <dbReference type="SAM" id="SignalP"/>
    </source>
</evidence>
<proteinExistence type="predicted"/>
<dbReference type="InterPro" id="IPR006311">
    <property type="entry name" value="TAT_signal"/>
</dbReference>
<accession>A0A2D2B050</accession>
<feature type="chain" id="PRO_5013871096" evidence="1">
    <location>
        <begin position="25"/>
        <end position="610"/>
    </location>
</feature>
<dbReference type="InterPro" id="IPR010281">
    <property type="entry name" value="DUF885"/>
</dbReference>
<dbReference type="AlphaFoldDB" id="A0A2D2B050"/>
<protein>
    <submittedName>
        <fullName evidence="2">DUF885 domain-containing protein</fullName>
    </submittedName>
</protein>
<keyword evidence="3" id="KW-1185">Reference proteome</keyword>
<reference evidence="2 3" key="1">
    <citation type="submission" date="2017-10" db="EMBL/GenBank/DDBJ databases">
        <title>Genome sequence of Caulobacter mirabilis FWC38.</title>
        <authorList>
            <person name="Fiebig A."/>
            <person name="Crosson S."/>
        </authorList>
    </citation>
    <scope>NUCLEOTIDE SEQUENCE [LARGE SCALE GENOMIC DNA]</scope>
    <source>
        <strain evidence="2 3">FWC 38</strain>
    </source>
</reference>
<organism evidence="2 3">
    <name type="scientific">Caulobacter mirabilis</name>
    <dbReference type="NCBI Taxonomy" id="69666"/>
    <lineage>
        <taxon>Bacteria</taxon>
        <taxon>Pseudomonadati</taxon>
        <taxon>Pseudomonadota</taxon>
        <taxon>Alphaproteobacteria</taxon>
        <taxon>Caulobacterales</taxon>
        <taxon>Caulobacteraceae</taxon>
        <taxon>Caulobacter</taxon>
    </lineage>
</organism>
<gene>
    <name evidence="2" type="ORF">CSW64_15165</name>
</gene>
<dbReference type="Pfam" id="PF05960">
    <property type="entry name" value="DUF885"/>
    <property type="match status" value="1"/>
</dbReference>
<dbReference type="KEGG" id="cmb:CSW64_15165"/>
<sequence>MRLSRRDFGLGVAAAALAPALAIARTTTAGSPIDQKLTAYLDQAFEQELAMDPQWLARLGRKTQYDKLTDQSEAALARNLAWRRKSVAEMKRRFDRAKLGEDARTSYDIWALELDRAEEEHRWRGHAYVFGRGGAHTGLPNFMINVHSVSEPADMEAYVARVAAIGPALDVELDKAQRAAAAGVRMPRFAYDQSLLDARRVTTGAPFDGGADAALFADAKGKIAALRTAGKIDDAKAAQLSQAVSTAMTSRMKPAYDRLTAWLTADREKASPEPQGAVALPDGRAFYDAMLRQQTTTSLTADEIHALGLSEVARIRAEMETLKAKIGFSGTLEEFFVFMRSDDQFYVSNDAAGRARYLKLAEGYLSAMEAALPRYFGRLPKSKLIVKEVEAYRAEPGGAAHYNAGAVDGSRPGVFYVHLADTRATPTYEIEGTAYHEGWPGHHMQISLAQEMTGAPVFRTQYKYGAYVEGWGLYVEQLAKEAGFYQDPYSDFGRLGREIWRAIRLVVDTGIHAKGWSETQALTFYTANSPQPLAKIKSEIRRYFVMPAQATSYKVGMVRILALREKSRQALGAKFDLRGFHDVVLDAGALPLPVLETRVDRWIAERAKAA</sequence>
<keyword evidence="1" id="KW-0732">Signal</keyword>
<feature type="signal peptide" evidence="1">
    <location>
        <begin position="1"/>
        <end position="24"/>
    </location>
</feature>
<name>A0A2D2B050_9CAUL</name>
<evidence type="ECO:0000313" key="2">
    <source>
        <dbReference type="EMBL" id="ATQ43639.1"/>
    </source>
</evidence>
<dbReference type="RefSeq" id="WP_099622888.1">
    <property type="nucleotide sequence ID" value="NZ_CP024201.1"/>
</dbReference>
<evidence type="ECO:0000313" key="3">
    <source>
        <dbReference type="Proteomes" id="UP000228945"/>
    </source>
</evidence>
<dbReference type="PANTHER" id="PTHR33361">
    <property type="entry name" value="GLR0591 PROTEIN"/>
    <property type="match status" value="1"/>
</dbReference>
<dbReference type="PANTHER" id="PTHR33361:SF16">
    <property type="entry name" value="DUF885 DOMAIN-CONTAINING PROTEIN"/>
    <property type="match status" value="1"/>
</dbReference>
<dbReference type="Proteomes" id="UP000228945">
    <property type="component" value="Chromosome"/>
</dbReference>
<dbReference type="OrthoDB" id="9763405at2"/>